<comment type="caution">
    <text evidence="2">The sequence shown here is derived from an EMBL/GenBank/DDBJ whole genome shotgun (WGS) entry which is preliminary data.</text>
</comment>
<gene>
    <name evidence="2" type="ORF">TCIL3000_0_07040</name>
</gene>
<name>F9WEI0_TRYCI</name>
<proteinExistence type="predicted"/>
<dbReference type="Proteomes" id="UP000000702">
    <property type="component" value="Unassembled WGS sequence"/>
</dbReference>
<sequence length="109" mass="12008">MLACSYRTKCIAMKTGLQKLVHVIGAGNLTKATRVTLLADSLSLLTALKIGTVVNEAMLRRIWDIILQLRRLRAGTSSYFVFSHRGAHRNKSKDRAAGAGNARPQNYPL</sequence>
<keyword evidence="3" id="KW-1185">Reference proteome</keyword>
<feature type="region of interest" description="Disordered" evidence="1">
    <location>
        <begin position="88"/>
        <end position="109"/>
    </location>
</feature>
<dbReference type="EMBL" id="CAEQ01002015">
    <property type="protein sequence ID" value="CCD15690.1"/>
    <property type="molecule type" value="Genomic_DNA"/>
</dbReference>
<organism evidence="2 3">
    <name type="scientific">Trypanosoma congolense (strain IL3000)</name>
    <dbReference type="NCBI Taxonomy" id="1068625"/>
    <lineage>
        <taxon>Eukaryota</taxon>
        <taxon>Discoba</taxon>
        <taxon>Euglenozoa</taxon>
        <taxon>Kinetoplastea</taxon>
        <taxon>Metakinetoplastina</taxon>
        <taxon>Trypanosomatida</taxon>
        <taxon>Trypanosomatidae</taxon>
        <taxon>Trypanosoma</taxon>
        <taxon>Nannomonas</taxon>
    </lineage>
</organism>
<dbReference type="AlphaFoldDB" id="F9WEI0"/>
<dbReference type="OMA" id="CIAMKTG"/>
<protein>
    <submittedName>
        <fullName evidence="2">Uncharacterized protein</fullName>
    </submittedName>
</protein>
<reference evidence="3" key="1">
    <citation type="submission" date="2011-07" db="EMBL/GenBank/DDBJ databases">
        <title>Divergent evolution of antigenic variation in African trypanosomes.</title>
        <authorList>
            <person name="Jackson A.P."/>
            <person name="Berry A."/>
            <person name="Allison H.C."/>
            <person name="Burton P."/>
            <person name="Anderson J."/>
            <person name="Aslett M."/>
            <person name="Brown R."/>
            <person name="Corton N."/>
            <person name="Harris D."/>
            <person name="Hauser H."/>
            <person name="Gamble J."/>
            <person name="Gilderthorp R."/>
            <person name="McQuillan J."/>
            <person name="Quail M.A."/>
            <person name="Sanders M."/>
            <person name="Van Tonder A."/>
            <person name="Ginger M.L."/>
            <person name="Donelson J.E."/>
            <person name="Field M.C."/>
            <person name="Barry J.D."/>
            <person name="Berriman M."/>
            <person name="Hertz-Fowler C."/>
        </authorList>
    </citation>
    <scope>NUCLEOTIDE SEQUENCE [LARGE SCALE GENOMIC DNA]</scope>
    <source>
        <strain evidence="3">IL3000</strain>
    </source>
</reference>
<evidence type="ECO:0000313" key="2">
    <source>
        <dbReference type="EMBL" id="CCD15690.1"/>
    </source>
</evidence>
<evidence type="ECO:0000313" key="3">
    <source>
        <dbReference type="Proteomes" id="UP000000702"/>
    </source>
</evidence>
<accession>F9WEI0</accession>
<reference evidence="2 3" key="2">
    <citation type="journal article" date="2012" name="Proc. Natl. Acad. Sci. U.S.A.">
        <title>Antigenic diversity is generated by distinct evolutionary mechanisms in African trypanosome species.</title>
        <authorList>
            <person name="Jackson A.P."/>
            <person name="Berry A."/>
            <person name="Aslett M."/>
            <person name="Allison H.C."/>
            <person name="Burton P."/>
            <person name="Vavrova-Anderson J."/>
            <person name="Brown R."/>
            <person name="Browne H."/>
            <person name="Corton N."/>
            <person name="Hauser H."/>
            <person name="Gamble J."/>
            <person name="Gilderthorp R."/>
            <person name="Marcello L."/>
            <person name="McQuillan J."/>
            <person name="Otto T.D."/>
            <person name="Quail M.A."/>
            <person name="Sanders M.J."/>
            <person name="van Tonder A."/>
            <person name="Ginger M.L."/>
            <person name="Field M.C."/>
            <person name="Barry J.D."/>
            <person name="Hertz-Fowler C."/>
            <person name="Berriman M."/>
        </authorList>
    </citation>
    <scope>NUCLEOTIDE SEQUENCE [LARGE SCALE GENOMIC DNA]</scope>
    <source>
        <strain evidence="2 3">IL3000</strain>
    </source>
</reference>
<evidence type="ECO:0000256" key="1">
    <source>
        <dbReference type="SAM" id="MobiDB-lite"/>
    </source>
</evidence>